<dbReference type="AlphaFoldDB" id="A0A562SF44"/>
<evidence type="ECO:0000313" key="3">
    <source>
        <dbReference type="Proteomes" id="UP000320593"/>
    </source>
</evidence>
<feature type="domain" description="DUF6455" evidence="1">
    <location>
        <begin position="1"/>
        <end position="79"/>
    </location>
</feature>
<keyword evidence="3" id="KW-1185">Reference proteome</keyword>
<evidence type="ECO:0000259" key="1">
    <source>
        <dbReference type="Pfam" id="PF20056"/>
    </source>
</evidence>
<organism evidence="2 3">
    <name type="scientific">Roseibium hamelinense</name>
    <dbReference type="NCBI Taxonomy" id="150831"/>
    <lineage>
        <taxon>Bacteria</taxon>
        <taxon>Pseudomonadati</taxon>
        <taxon>Pseudomonadota</taxon>
        <taxon>Alphaproteobacteria</taxon>
        <taxon>Hyphomicrobiales</taxon>
        <taxon>Stappiaceae</taxon>
        <taxon>Roseibium</taxon>
    </lineage>
</organism>
<dbReference type="Pfam" id="PF20056">
    <property type="entry name" value="DUF6455"/>
    <property type="match status" value="1"/>
</dbReference>
<name>A0A562SF44_9HYPH</name>
<dbReference type="RefSeq" id="WP_145347114.1">
    <property type="nucleotide sequence ID" value="NZ_SMLY01000079.1"/>
</dbReference>
<dbReference type="EMBL" id="VLLF01000012">
    <property type="protein sequence ID" value="TWI79971.1"/>
    <property type="molecule type" value="Genomic_DNA"/>
</dbReference>
<reference evidence="2 3" key="1">
    <citation type="submission" date="2019-07" db="EMBL/GenBank/DDBJ databases">
        <title>Genomic Encyclopedia of Archaeal and Bacterial Type Strains, Phase II (KMG-II): from individual species to whole genera.</title>
        <authorList>
            <person name="Goeker M."/>
        </authorList>
    </citation>
    <scope>NUCLEOTIDE SEQUENCE [LARGE SCALE GENOMIC DNA]</scope>
    <source>
        <strain evidence="2 3">ATCC BAA-252</strain>
    </source>
</reference>
<evidence type="ECO:0000313" key="2">
    <source>
        <dbReference type="EMBL" id="TWI79971.1"/>
    </source>
</evidence>
<accession>A0A562SF44</accession>
<sequence length="85" mass="9579">MRWMDRMNERADLMGRMLETIGAMQSLPEGQRLDQELREASSRCMHCKNAEGCKDWLSENAAGASKPFQNCPNAALFSSWLKPGS</sequence>
<protein>
    <recommendedName>
        <fullName evidence="1">DUF6455 domain-containing protein</fullName>
    </recommendedName>
</protein>
<dbReference type="InterPro" id="IPR045601">
    <property type="entry name" value="DUF6455"/>
</dbReference>
<dbReference type="OrthoDB" id="7961152at2"/>
<gene>
    <name evidence="2" type="ORF">JM93_04083</name>
</gene>
<proteinExistence type="predicted"/>
<comment type="caution">
    <text evidence="2">The sequence shown here is derived from an EMBL/GenBank/DDBJ whole genome shotgun (WGS) entry which is preliminary data.</text>
</comment>
<dbReference type="Proteomes" id="UP000320593">
    <property type="component" value="Unassembled WGS sequence"/>
</dbReference>